<dbReference type="RefSeq" id="WP_131562782.1">
    <property type="nucleotide sequence ID" value="NZ_SJSN01000029.1"/>
</dbReference>
<proteinExistence type="predicted"/>
<sequence>MENLNTTLVKTLFIISIIAVFASCKKEKTTEPEIFDPTRYYITGEYLNPGAKYPSTYVFTFLSNAKSQKTAIGGLILTQPSYTYTDGVFNITEVTFNVADGNVTSTNKPTTYRANHLQKIPDADAFAGKTFQGIVAVSGVDNGKICMIKFTTDKKFTVTVEGIAQVDVGADYTLLNNGVAIANTTGGTKQNLMSIAAGQLYYSHYNNNTGTHYYGILNQQ</sequence>
<dbReference type="AlphaFoldDB" id="A0A4V2MKP7"/>
<evidence type="ECO:0000313" key="2">
    <source>
        <dbReference type="Proteomes" id="UP000291485"/>
    </source>
</evidence>
<gene>
    <name evidence="1" type="ORF">EZ449_21455</name>
</gene>
<dbReference type="Proteomes" id="UP000291485">
    <property type="component" value="Unassembled WGS sequence"/>
</dbReference>
<reference evidence="1 2" key="1">
    <citation type="submission" date="2019-02" db="EMBL/GenBank/DDBJ databases">
        <title>Pedobacter sp. RP-3-11 sp. nov., isolated from Arctic soil.</title>
        <authorList>
            <person name="Dahal R.H."/>
        </authorList>
    </citation>
    <scope>NUCLEOTIDE SEQUENCE [LARGE SCALE GENOMIC DNA]</scope>
    <source>
        <strain evidence="1 2">RP-3-11</strain>
    </source>
</reference>
<name>A0A4V2MKP7_9SPHI</name>
<accession>A0A4V2MKP7</accession>
<dbReference type="OrthoDB" id="772543at2"/>
<protein>
    <submittedName>
        <fullName evidence="1">Uncharacterized protein</fullName>
    </submittedName>
</protein>
<evidence type="ECO:0000313" key="1">
    <source>
        <dbReference type="EMBL" id="TCC99096.1"/>
    </source>
</evidence>
<organism evidence="1 2">
    <name type="scientific">Pedobacter frigidisoli</name>
    <dbReference type="NCBI Taxonomy" id="2530455"/>
    <lineage>
        <taxon>Bacteria</taxon>
        <taxon>Pseudomonadati</taxon>
        <taxon>Bacteroidota</taxon>
        <taxon>Sphingobacteriia</taxon>
        <taxon>Sphingobacteriales</taxon>
        <taxon>Sphingobacteriaceae</taxon>
        <taxon>Pedobacter</taxon>
    </lineage>
</organism>
<keyword evidence="2" id="KW-1185">Reference proteome</keyword>
<dbReference type="EMBL" id="SJSN01000029">
    <property type="protein sequence ID" value="TCC99096.1"/>
    <property type="molecule type" value="Genomic_DNA"/>
</dbReference>
<comment type="caution">
    <text evidence="1">The sequence shown here is derived from an EMBL/GenBank/DDBJ whole genome shotgun (WGS) entry which is preliminary data.</text>
</comment>